<dbReference type="RefSeq" id="WP_109682733.1">
    <property type="nucleotide sequence ID" value="NZ_QGGP01000005.1"/>
</dbReference>
<organism evidence="1 2">
    <name type="scientific">Xanthomarina spongicola</name>
    <dbReference type="NCBI Taxonomy" id="570520"/>
    <lineage>
        <taxon>Bacteria</taxon>
        <taxon>Pseudomonadati</taxon>
        <taxon>Bacteroidota</taxon>
        <taxon>Flavobacteriia</taxon>
        <taxon>Flavobacteriales</taxon>
        <taxon>Flavobacteriaceae</taxon>
        <taxon>Xanthomarina</taxon>
    </lineage>
</organism>
<dbReference type="Proteomes" id="UP000245430">
    <property type="component" value="Unassembled WGS sequence"/>
</dbReference>
<name>A0A316DM67_9FLAO</name>
<dbReference type="EMBL" id="QGGP01000005">
    <property type="protein sequence ID" value="PWK18329.1"/>
    <property type="molecule type" value="Genomic_DNA"/>
</dbReference>
<evidence type="ECO:0000313" key="1">
    <source>
        <dbReference type="EMBL" id="PWK18329.1"/>
    </source>
</evidence>
<dbReference type="PROSITE" id="PS51257">
    <property type="entry name" value="PROKAR_LIPOPROTEIN"/>
    <property type="match status" value="1"/>
</dbReference>
<protein>
    <submittedName>
        <fullName evidence="1">Uncharacterized protein</fullName>
    </submittedName>
</protein>
<gene>
    <name evidence="1" type="ORF">LX78_02242</name>
</gene>
<comment type="caution">
    <text evidence="1">The sequence shown here is derived from an EMBL/GenBank/DDBJ whole genome shotgun (WGS) entry which is preliminary data.</text>
</comment>
<keyword evidence="2" id="KW-1185">Reference proteome</keyword>
<sequence length="221" mass="25618">MKYFQITILLLLLSCGNEKIVQLPEISNSEITEILDVSPAYLFYDETKEDSIELNRKTLISTTNWLVNVDKRLTLKQAIPKIIYLQDKKRNAEVHKNESARNYFTCHDTSINNLGFIDFTDVFYIDKKPSDITIKPNELHIIINEVSNIEIISTHDTVLITSESSFLEDLKNLAIENNEAKTIYLFINKDLNFQNYITFKSLLNKAKTENVILANEEFVFN</sequence>
<proteinExistence type="predicted"/>
<dbReference type="AlphaFoldDB" id="A0A316DM67"/>
<dbReference type="OrthoDB" id="1148707at2"/>
<reference evidence="1 2" key="1">
    <citation type="submission" date="2018-05" db="EMBL/GenBank/DDBJ databases">
        <title>Genomic Encyclopedia of Archaeal and Bacterial Type Strains, Phase II (KMG-II): from individual species to whole genera.</title>
        <authorList>
            <person name="Goeker M."/>
        </authorList>
    </citation>
    <scope>NUCLEOTIDE SEQUENCE [LARGE SCALE GENOMIC DNA]</scope>
    <source>
        <strain evidence="1 2">DSM 22637</strain>
    </source>
</reference>
<accession>A0A316DM67</accession>
<evidence type="ECO:0000313" key="2">
    <source>
        <dbReference type="Proteomes" id="UP000245430"/>
    </source>
</evidence>